<keyword evidence="3" id="KW-1185">Reference proteome</keyword>
<dbReference type="PANTHER" id="PTHR30489:SF0">
    <property type="entry name" value="LIPOPROTEIN-RELEASING SYSTEM TRANSMEMBRANE PROTEIN LOLE"/>
    <property type="match status" value="1"/>
</dbReference>
<keyword evidence="1" id="KW-1133">Transmembrane helix</keyword>
<dbReference type="InterPro" id="IPR051447">
    <property type="entry name" value="Lipoprotein-release_system"/>
</dbReference>
<keyword evidence="1" id="KW-0812">Transmembrane</keyword>
<comment type="caution">
    <text evidence="2">The sequence shown here is derived from an EMBL/GenBank/DDBJ whole genome shotgun (WGS) entry which is preliminary data.</text>
</comment>
<evidence type="ECO:0000313" key="2">
    <source>
        <dbReference type="EMBL" id="KAA5603914.1"/>
    </source>
</evidence>
<dbReference type="OrthoDB" id="5410375at2"/>
<proteinExistence type="predicted"/>
<gene>
    <name evidence="2" type="ORF">F1188_18440</name>
</gene>
<dbReference type="Proteomes" id="UP000324065">
    <property type="component" value="Unassembled WGS sequence"/>
</dbReference>
<accession>A0A5M6I6N4</accession>
<feature type="transmembrane region" description="Helical" evidence="1">
    <location>
        <begin position="381"/>
        <end position="402"/>
    </location>
</feature>
<keyword evidence="2" id="KW-0449">Lipoprotein</keyword>
<dbReference type="GO" id="GO:0098797">
    <property type="term" value="C:plasma membrane protein complex"/>
    <property type="evidence" value="ECO:0007669"/>
    <property type="project" value="TreeGrafter"/>
</dbReference>
<feature type="transmembrane region" description="Helical" evidence="1">
    <location>
        <begin position="36"/>
        <end position="55"/>
    </location>
</feature>
<keyword evidence="1" id="KW-0472">Membrane</keyword>
<evidence type="ECO:0000313" key="3">
    <source>
        <dbReference type="Proteomes" id="UP000324065"/>
    </source>
</evidence>
<feature type="transmembrane region" description="Helical" evidence="1">
    <location>
        <begin position="283"/>
        <end position="302"/>
    </location>
</feature>
<dbReference type="PANTHER" id="PTHR30489">
    <property type="entry name" value="LIPOPROTEIN-RELEASING SYSTEM TRANSMEMBRANE PROTEIN LOLE"/>
    <property type="match status" value="1"/>
</dbReference>
<dbReference type="AlphaFoldDB" id="A0A5M6I6N4"/>
<organism evidence="2 3">
    <name type="scientific">Roseospira marina</name>
    <dbReference type="NCBI Taxonomy" id="140057"/>
    <lineage>
        <taxon>Bacteria</taxon>
        <taxon>Pseudomonadati</taxon>
        <taxon>Pseudomonadota</taxon>
        <taxon>Alphaproteobacteria</taxon>
        <taxon>Rhodospirillales</taxon>
        <taxon>Rhodospirillaceae</taxon>
        <taxon>Roseospira</taxon>
    </lineage>
</organism>
<dbReference type="RefSeq" id="WP_150063926.1">
    <property type="nucleotide sequence ID" value="NZ_JACHII010000027.1"/>
</dbReference>
<feature type="transmembrane region" description="Helical" evidence="1">
    <location>
        <begin position="322"/>
        <end position="343"/>
    </location>
</feature>
<dbReference type="EMBL" id="VWPJ01000027">
    <property type="protein sequence ID" value="KAA5603914.1"/>
    <property type="molecule type" value="Genomic_DNA"/>
</dbReference>
<evidence type="ECO:0000256" key="1">
    <source>
        <dbReference type="SAM" id="Phobius"/>
    </source>
</evidence>
<sequence>MSRAPTRKPRRSPVGSLALAVYIAVRQVRHTWLTTACYAIALAAVLAPLLVLFGLRNGVVTEMETRLLRDPDTLRITPLKTGTLEPTLLEQLAAQPGTAFLVPRTRPLSLTVDLEAAGGATLSADLEPTAPGDPVLAPGPIPAPGSDAIVLSDSLARALGRRTGDTVPILVTRTLDGTYELAEVEATVLDILPPTGPARAVGFVSLPLVIDIENFRDGHRVPARGWGARGTEQSGPRPFAGFRLYARDLEAVPALVAWLREHGIPTHSSIEDVQGLRMLDRSLGIVFAIILGIGSAGVLLSLGSNLWANVERSRADLGIVRLMGGTSGVLVAIPVIEALLIALSGFVLGALGYAVSDALLSVAFAAPGLEDGNICTLSPTHWVIALLATTGFAALASVQAAARTLSIPAAEGLQGGPT</sequence>
<reference evidence="2 3" key="1">
    <citation type="submission" date="2019-09" db="EMBL/GenBank/DDBJ databases">
        <title>Genome sequence of Roseospira marina, one of the more divergent members of the non-sulfur purple photosynthetic bacterial family, the Rhodospirillaceae.</title>
        <authorList>
            <person name="Meyer T."/>
            <person name="Kyndt J."/>
        </authorList>
    </citation>
    <scope>NUCLEOTIDE SEQUENCE [LARGE SCALE GENOMIC DNA]</scope>
    <source>
        <strain evidence="2 3">DSM 15113</strain>
    </source>
</reference>
<name>A0A5M6I6N4_9PROT</name>
<protein>
    <submittedName>
        <fullName evidence="2">Lipoprotein ABC transporter permease</fullName>
    </submittedName>
</protein>
<dbReference type="GO" id="GO:0044874">
    <property type="term" value="P:lipoprotein localization to outer membrane"/>
    <property type="evidence" value="ECO:0007669"/>
    <property type="project" value="TreeGrafter"/>
</dbReference>